<dbReference type="OrthoDB" id="435754at2759"/>
<evidence type="ECO:0000313" key="4">
    <source>
        <dbReference type="Proteomes" id="UP000699462"/>
    </source>
</evidence>
<dbReference type="AlphaFoldDB" id="A0A8T0D9Y5"/>
<dbReference type="PANTHER" id="PTHR11240:SF22">
    <property type="entry name" value="RIBONUCLEASE T2"/>
    <property type="match status" value="1"/>
</dbReference>
<dbReference type="Proteomes" id="UP000699462">
    <property type="component" value="Unassembled WGS sequence"/>
</dbReference>
<dbReference type="InterPro" id="IPR001568">
    <property type="entry name" value="RNase_T2-like"/>
</dbReference>
<evidence type="ECO:0000313" key="3">
    <source>
        <dbReference type="EMBL" id="KAF8564600.1"/>
    </source>
</evidence>
<dbReference type="GO" id="GO:0003723">
    <property type="term" value="F:RNA binding"/>
    <property type="evidence" value="ECO:0007669"/>
    <property type="project" value="InterPro"/>
</dbReference>
<name>A0A8T0D9Y5_9TREM</name>
<proteinExistence type="inferred from homology"/>
<dbReference type="PROSITE" id="PS00530">
    <property type="entry name" value="RNASE_T2_1"/>
    <property type="match status" value="1"/>
</dbReference>
<organism evidence="3 4">
    <name type="scientific">Paragonimus westermani</name>
    <dbReference type="NCBI Taxonomy" id="34504"/>
    <lineage>
        <taxon>Eukaryota</taxon>
        <taxon>Metazoa</taxon>
        <taxon>Spiralia</taxon>
        <taxon>Lophotrochozoa</taxon>
        <taxon>Platyhelminthes</taxon>
        <taxon>Trematoda</taxon>
        <taxon>Digenea</taxon>
        <taxon>Plagiorchiida</taxon>
        <taxon>Troglotremata</taxon>
        <taxon>Troglotrematidae</taxon>
        <taxon>Paragonimus</taxon>
    </lineage>
</organism>
<dbReference type="GO" id="GO:0006401">
    <property type="term" value="P:RNA catabolic process"/>
    <property type="evidence" value="ECO:0007669"/>
    <property type="project" value="TreeGrafter"/>
</dbReference>
<accession>A0A8T0D9Y5</accession>
<dbReference type="Pfam" id="PF00445">
    <property type="entry name" value="Ribonuclease_T2"/>
    <property type="match status" value="1"/>
</dbReference>
<keyword evidence="4" id="KW-1185">Reference proteome</keyword>
<gene>
    <name evidence="3" type="ORF">P879_08787</name>
</gene>
<reference evidence="3 4" key="1">
    <citation type="submission" date="2019-07" db="EMBL/GenBank/DDBJ databases">
        <title>Annotation for the trematode Paragonimus westermani.</title>
        <authorList>
            <person name="Choi Y.-J."/>
        </authorList>
    </citation>
    <scope>NUCLEOTIDE SEQUENCE [LARGE SCALE GENOMIC DNA]</scope>
    <source>
        <strain evidence="3">180907_Pwestermani</strain>
    </source>
</reference>
<sequence>MLVFLFFSLKMHGTVFVLLCTFYAFGNAQNDWDYLMLSLRWPPTLCSFVECTPIPEPIDFVIHGLWPTTLPDEEPMHCAPAPPFDRDRLAILLPQLNQFWPNLLPNTDAFQFWKHEWHDHGRCALEDPNITDMVDYFNRSLQLRSKCDLLGQLTSVHVHPTNQMEYTYEHLIQVLHTIYGVRMKLYCLKRHHQTPHLFEVRICFNVNLDFIDCHDKQECGFSTDLVDTKSTCAATTRNLVGGGSAYSAMPCPSGPIIFPPLVNMD</sequence>
<dbReference type="InterPro" id="IPR018188">
    <property type="entry name" value="RNase_T2_His_AS_1"/>
</dbReference>
<dbReference type="SUPFAM" id="SSF55895">
    <property type="entry name" value="Ribonuclease Rh-like"/>
    <property type="match status" value="1"/>
</dbReference>
<dbReference type="PANTHER" id="PTHR11240">
    <property type="entry name" value="RIBONUCLEASE T2"/>
    <property type="match status" value="1"/>
</dbReference>
<protein>
    <submittedName>
        <fullName evidence="3">Uncharacterized protein</fullName>
    </submittedName>
</protein>
<dbReference type="Gene3D" id="3.90.730.10">
    <property type="entry name" value="Ribonuclease T2-like"/>
    <property type="match status" value="1"/>
</dbReference>
<comment type="caution">
    <text evidence="3">The sequence shown here is derived from an EMBL/GenBank/DDBJ whole genome shotgun (WGS) entry which is preliminary data.</text>
</comment>
<dbReference type="EMBL" id="JTDF01008263">
    <property type="protein sequence ID" value="KAF8564600.1"/>
    <property type="molecule type" value="Genomic_DNA"/>
</dbReference>
<evidence type="ECO:0000256" key="2">
    <source>
        <dbReference type="RuleBase" id="RU004328"/>
    </source>
</evidence>
<dbReference type="GO" id="GO:0033897">
    <property type="term" value="F:ribonuclease T2 activity"/>
    <property type="evidence" value="ECO:0007669"/>
    <property type="project" value="InterPro"/>
</dbReference>
<evidence type="ECO:0000256" key="1">
    <source>
        <dbReference type="ARBA" id="ARBA00007469"/>
    </source>
</evidence>
<dbReference type="InterPro" id="IPR036430">
    <property type="entry name" value="RNase_T2-like_sf"/>
</dbReference>
<comment type="similarity">
    <text evidence="1 2">Belongs to the RNase T2 family.</text>
</comment>
<dbReference type="GO" id="GO:0005576">
    <property type="term" value="C:extracellular region"/>
    <property type="evidence" value="ECO:0007669"/>
    <property type="project" value="TreeGrafter"/>
</dbReference>